<gene>
    <name evidence="1" type="ORF">H9943_00555</name>
</gene>
<accession>A0A9D2S156</accession>
<proteinExistence type="predicted"/>
<dbReference type="EMBL" id="DWYA01000007">
    <property type="protein sequence ID" value="HJB38870.1"/>
    <property type="molecule type" value="Genomic_DNA"/>
</dbReference>
<dbReference type="Proteomes" id="UP000824209">
    <property type="component" value="Unassembled WGS sequence"/>
</dbReference>
<dbReference type="AlphaFoldDB" id="A0A9D2S156"/>
<protein>
    <submittedName>
        <fullName evidence="1">Uncharacterized protein</fullName>
    </submittedName>
</protein>
<organism evidence="1 2">
    <name type="scientific">Candidatus Ruthenibacterium avium</name>
    <dbReference type="NCBI Taxonomy" id="2838751"/>
    <lineage>
        <taxon>Bacteria</taxon>
        <taxon>Bacillati</taxon>
        <taxon>Bacillota</taxon>
        <taxon>Clostridia</taxon>
        <taxon>Eubacteriales</taxon>
        <taxon>Oscillospiraceae</taxon>
        <taxon>Ruthenibacterium</taxon>
    </lineage>
</organism>
<comment type="caution">
    <text evidence="1">The sequence shown here is derived from an EMBL/GenBank/DDBJ whole genome shotgun (WGS) entry which is preliminary data.</text>
</comment>
<evidence type="ECO:0000313" key="1">
    <source>
        <dbReference type="EMBL" id="HJB38870.1"/>
    </source>
</evidence>
<sequence length="56" mass="6612">MSQSDSIHRELRDKITLAMERQINEQLYRQGTITKEMYEAAKLSLDADSKLERIKK</sequence>
<reference evidence="1" key="1">
    <citation type="journal article" date="2021" name="PeerJ">
        <title>Extensive microbial diversity within the chicken gut microbiome revealed by metagenomics and culture.</title>
        <authorList>
            <person name="Gilroy R."/>
            <person name="Ravi A."/>
            <person name="Getino M."/>
            <person name="Pursley I."/>
            <person name="Horton D.L."/>
            <person name="Alikhan N.F."/>
            <person name="Baker D."/>
            <person name="Gharbi K."/>
            <person name="Hall N."/>
            <person name="Watson M."/>
            <person name="Adriaenssens E.M."/>
            <person name="Foster-Nyarko E."/>
            <person name="Jarju S."/>
            <person name="Secka A."/>
            <person name="Antonio M."/>
            <person name="Oren A."/>
            <person name="Chaudhuri R.R."/>
            <person name="La Ragione R."/>
            <person name="Hildebrand F."/>
            <person name="Pallen M.J."/>
        </authorList>
    </citation>
    <scope>NUCLEOTIDE SEQUENCE</scope>
    <source>
        <strain evidence="1">ChiBcec8-14828</strain>
    </source>
</reference>
<evidence type="ECO:0000313" key="2">
    <source>
        <dbReference type="Proteomes" id="UP000824209"/>
    </source>
</evidence>
<reference evidence="1" key="2">
    <citation type="submission" date="2021-04" db="EMBL/GenBank/DDBJ databases">
        <authorList>
            <person name="Gilroy R."/>
        </authorList>
    </citation>
    <scope>NUCLEOTIDE SEQUENCE</scope>
    <source>
        <strain evidence="1">ChiBcec8-14828</strain>
    </source>
</reference>
<name>A0A9D2S156_9FIRM</name>